<name>A0AAJ6P2K0_9PAST</name>
<gene>
    <name evidence="1" type="ORF">QJU97_04915</name>
</gene>
<comment type="caution">
    <text evidence="1">The sequence shown here is derived from an EMBL/GenBank/DDBJ whole genome shotgun (WGS) entry which is preliminary data.</text>
</comment>
<sequence>MTINVMFNLNTDDLPPIIDVLKDALFNRPEPDYFYYDNLDSAIVSAIDYAEAIDKCRYATGTLYAADLLEIAEKMASGYTSLWKHSFPKGLEQGQALFSQILEKPMRQLLRNLELLVDPNNTTKLTSPLITLEAEREVDYFNNWRESIEYDYDDEDSTKSHNFSSLLLAAGLFGLWLGGD</sequence>
<organism evidence="1 2">
    <name type="scientific">Phocoenobacter skyensis</name>
    <dbReference type="NCBI Taxonomy" id="97481"/>
    <lineage>
        <taxon>Bacteria</taxon>
        <taxon>Pseudomonadati</taxon>
        <taxon>Pseudomonadota</taxon>
        <taxon>Gammaproteobacteria</taxon>
        <taxon>Pasteurellales</taxon>
        <taxon>Pasteurellaceae</taxon>
        <taxon>Phocoenobacter</taxon>
    </lineage>
</organism>
<dbReference type="RefSeq" id="WP_306387393.1">
    <property type="nucleotide sequence ID" value="NZ_JASAYT010000012.1"/>
</dbReference>
<proteinExistence type="predicted"/>
<dbReference type="AlphaFoldDB" id="A0AAJ6P2K0"/>
<evidence type="ECO:0000313" key="2">
    <source>
        <dbReference type="Proteomes" id="UP001231736"/>
    </source>
</evidence>
<dbReference type="Proteomes" id="UP001231736">
    <property type="component" value="Unassembled WGS sequence"/>
</dbReference>
<reference evidence="1" key="1">
    <citation type="journal article" date="2023" name="Front. Microbiol.">
        <title>Phylogeography and host specificity of Pasteurellaceae pathogenic to sea-farmed fish in the north-east Atlantic.</title>
        <authorList>
            <person name="Gulla S."/>
            <person name="Colquhoun D.J."/>
            <person name="Olsen A.B."/>
            <person name="Spilsberg B."/>
            <person name="Lagesen K."/>
            <person name="Aakesson C.P."/>
            <person name="Strom S."/>
            <person name="Manji F."/>
            <person name="Birkbeck T.H."/>
            <person name="Nilsen H.K."/>
        </authorList>
    </citation>
    <scope>NUCLEOTIDE SEQUENCE</scope>
    <source>
        <strain evidence="1">98B1</strain>
    </source>
</reference>
<dbReference type="EMBL" id="JASAYT010000012">
    <property type="protein sequence ID" value="MDP8174799.1"/>
    <property type="molecule type" value="Genomic_DNA"/>
</dbReference>
<protein>
    <submittedName>
        <fullName evidence="1">Uncharacterized protein</fullName>
    </submittedName>
</protein>
<accession>A0AAJ6P2K0</accession>
<evidence type="ECO:0000313" key="1">
    <source>
        <dbReference type="EMBL" id="MDP8174799.1"/>
    </source>
</evidence>